<dbReference type="EMBL" id="CM000786">
    <property type="protein sequence ID" value="AQK40396.1"/>
    <property type="molecule type" value="Genomic_DNA"/>
</dbReference>
<keyword evidence="1" id="KW-0418">Kinase</keyword>
<gene>
    <name evidence="1" type="ORF">ZEAMMB73_Zm00001d023922</name>
</gene>
<protein>
    <submittedName>
        <fullName evidence="1">Guanylate kinase 1</fullName>
    </submittedName>
</protein>
<reference evidence="1" key="1">
    <citation type="submission" date="2015-12" db="EMBL/GenBank/DDBJ databases">
        <title>Update maize B73 reference genome by single molecule sequencing technologies.</title>
        <authorList>
            <consortium name="Maize Genome Sequencing Project"/>
            <person name="Ware D."/>
        </authorList>
    </citation>
    <scope>NUCLEOTIDE SEQUENCE</scope>
    <source>
        <tissue evidence="1">Seedling</tissue>
    </source>
</reference>
<dbReference type="AlphaFoldDB" id="A0A1D6IWV1"/>
<keyword evidence="1" id="KW-0808">Transferase</keyword>
<sequence>MLHCVFSDGGSHYPSVNKEDKETASYSIVSKTDSEILLQSETNEGKNGAIHLYVIGPIFFLQNSLLLVFAVEFVLKLVYVYEFLCRLALDLSSLSGGAPGRTRGLKIGSVNSF</sequence>
<proteinExistence type="predicted"/>
<dbReference type="ExpressionAtlas" id="A0A1D6IWV1">
    <property type="expression patterns" value="baseline and differential"/>
</dbReference>
<evidence type="ECO:0000313" key="1">
    <source>
        <dbReference type="EMBL" id="AQK40396.1"/>
    </source>
</evidence>
<dbReference type="GO" id="GO:0016301">
    <property type="term" value="F:kinase activity"/>
    <property type="evidence" value="ECO:0007669"/>
    <property type="project" value="UniProtKB-KW"/>
</dbReference>
<accession>A0A1D6IWV1</accession>
<organism evidence="1">
    <name type="scientific">Zea mays</name>
    <name type="common">Maize</name>
    <dbReference type="NCBI Taxonomy" id="4577"/>
    <lineage>
        <taxon>Eukaryota</taxon>
        <taxon>Viridiplantae</taxon>
        <taxon>Streptophyta</taxon>
        <taxon>Embryophyta</taxon>
        <taxon>Tracheophyta</taxon>
        <taxon>Spermatophyta</taxon>
        <taxon>Magnoliopsida</taxon>
        <taxon>Liliopsida</taxon>
        <taxon>Poales</taxon>
        <taxon>Poaceae</taxon>
        <taxon>PACMAD clade</taxon>
        <taxon>Panicoideae</taxon>
        <taxon>Andropogonodae</taxon>
        <taxon>Andropogoneae</taxon>
        <taxon>Tripsacinae</taxon>
        <taxon>Zea</taxon>
    </lineage>
</organism>
<name>A0A1D6IWV1_MAIZE</name>